<dbReference type="Proteomes" id="UP000507470">
    <property type="component" value="Unassembled WGS sequence"/>
</dbReference>
<name>A0A6J7ZYQ2_MYTCO</name>
<dbReference type="EMBL" id="CACVKT020000204">
    <property type="protein sequence ID" value="CAC5357421.1"/>
    <property type="molecule type" value="Genomic_DNA"/>
</dbReference>
<sequence>MMLRDSKDDKMKEENVDIRTGRKWVAKSAQPLWQSADAKHRSELVQQEVRRGEEEDRQVRAVSMKQQGQYMKWELARLKKISWHEMWRMDGQKISFLLRSVYDVLSTPTNLTMWKLIEDPSCKLCGKPANLEHVLSSCRTALKDDRYTWRHDQVLREIAAVLDTQRRKKTQIEKGPKFINFIKGGRESSRNTYSKASGILATANDWEMQADVGGKTTFPREILTTTLRPDIVLWSRISRQVILVELTVPWETRLEEANERKLAKYQELVTDIQEKNWRTWYFQVDVGCRGFVSQTFWRALGSLGITGPLRRSMVGKVGRLAEEASGWVWRKREEQWKS</sequence>
<organism evidence="1 2">
    <name type="scientific">Mytilus coruscus</name>
    <name type="common">Sea mussel</name>
    <dbReference type="NCBI Taxonomy" id="42192"/>
    <lineage>
        <taxon>Eukaryota</taxon>
        <taxon>Metazoa</taxon>
        <taxon>Spiralia</taxon>
        <taxon>Lophotrochozoa</taxon>
        <taxon>Mollusca</taxon>
        <taxon>Bivalvia</taxon>
        <taxon>Autobranchia</taxon>
        <taxon>Pteriomorphia</taxon>
        <taxon>Mytilida</taxon>
        <taxon>Mytiloidea</taxon>
        <taxon>Mytilidae</taxon>
        <taxon>Mytilinae</taxon>
        <taxon>Mytilus</taxon>
    </lineage>
</organism>
<evidence type="ECO:0008006" key="3">
    <source>
        <dbReference type="Google" id="ProtNLM"/>
    </source>
</evidence>
<protein>
    <recommendedName>
        <fullName evidence="3">Reverse transcriptase zinc-binding domain-containing protein</fullName>
    </recommendedName>
</protein>
<proteinExistence type="predicted"/>
<reference evidence="1 2" key="1">
    <citation type="submission" date="2020-06" db="EMBL/GenBank/DDBJ databases">
        <authorList>
            <person name="Li R."/>
            <person name="Bekaert M."/>
        </authorList>
    </citation>
    <scope>NUCLEOTIDE SEQUENCE [LARGE SCALE GENOMIC DNA]</scope>
    <source>
        <strain evidence="2">wild</strain>
    </source>
</reference>
<evidence type="ECO:0000313" key="2">
    <source>
        <dbReference type="Proteomes" id="UP000507470"/>
    </source>
</evidence>
<evidence type="ECO:0000313" key="1">
    <source>
        <dbReference type="EMBL" id="CAC5357421.1"/>
    </source>
</evidence>
<dbReference type="AlphaFoldDB" id="A0A6J7ZYQ2"/>
<keyword evidence="2" id="KW-1185">Reference proteome</keyword>
<dbReference type="OrthoDB" id="6105566at2759"/>
<accession>A0A6J7ZYQ2</accession>
<gene>
    <name evidence="1" type="ORF">MCOR_1100</name>
</gene>